<reference evidence="1" key="1">
    <citation type="submission" date="2018-12" db="EMBL/GenBank/DDBJ databases">
        <authorList>
            <person name="Syme R.A."/>
            <person name="Farfan-Caceres L."/>
            <person name="Lichtenzveig J."/>
        </authorList>
    </citation>
    <scope>NUCLEOTIDE SEQUENCE</scope>
    <source>
        <strain evidence="1">Al4</strain>
    </source>
</reference>
<organism evidence="1 2">
    <name type="scientific">Ascochyta lentis</name>
    <dbReference type="NCBI Taxonomy" id="205686"/>
    <lineage>
        <taxon>Eukaryota</taxon>
        <taxon>Fungi</taxon>
        <taxon>Dikarya</taxon>
        <taxon>Ascomycota</taxon>
        <taxon>Pezizomycotina</taxon>
        <taxon>Dothideomycetes</taxon>
        <taxon>Pleosporomycetidae</taxon>
        <taxon>Pleosporales</taxon>
        <taxon>Pleosporineae</taxon>
        <taxon>Didymellaceae</taxon>
        <taxon>Ascochyta</taxon>
    </lineage>
</organism>
<dbReference type="Proteomes" id="UP000651452">
    <property type="component" value="Unassembled WGS sequence"/>
</dbReference>
<evidence type="ECO:0000313" key="1">
    <source>
        <dbReference type="EMBL" id="KAF9696001.1"/>
    </source>
</evidence>
<keyword evidence="2" id="KW-1185">Reference proteome</keyword>
<proteinExistence type="predicted"/>
<dbReference type="EMBL" id="RZGK01000010">
    <property type="protein sequence ID" value="KAF9696001.1"/>
    <property type="molecule type" value="Genomic_DNA"/>
</dbReference>
<name>A0A8H7J2M6_9PLEO</name>
<reference evidence="1" key="2">
    <citation type="submission" date="2020-09" db="EMBL/GenBank/DDBJ databases">
        <title>Reference genome assembly for Australian Ascochyta lentis isolate Al4.</title>
        <authorList>
            <person name="Lee R.C."/>
            <person name="Farfan-Caceres L.M."/>
            <person name="Debler J.W."/>
            <person name="Williams A.H."/>
            <person name="Henares B.M."/>
        </authorList>
    </citation>
    <scope>NUCLEOTIDE SEQUENCE</scope>
    <source>
        <strain evidence="1">Al4</strain>
    </source>
</reference>
<comment type="caution">
    <text evidence="1">The sequence shown here is derived from an EMBL/GenBank/DDBJ whole genome shotgun (WGS) entry which is preliminary data.</text>
</comment>
<evidence type="ECO:0000313" key="2">
    <source>
        <dbReference type="Proteomes" id="UP000651452"/>
    </source>
</evidence>
<protein>
    <submittedName>
        <fullName evidence="1">Uncharacterized protein</fullName>
    </submittedName>
</protein>
<accession>A0A8H7J2M6</accession>
<dbReference type="AlphaFoldDB" id="A0A8H7J2M6"/>
<gene>
    <name evidence="1" type="ORF">EKO04_006041</name>
</gene>
<dbReference type="OrthoDB" id="3799620at2759"/>
<sequence length="301" mass="34344">MTTPQEPDGSFARSSFSLDHVTTALPSTSISAPNCSVSFEMLSRELRNMIYAKLWHTTPIIKAMYKGVHMQLQFQPDEQDEDNNCRIQNLPIWLRTSKMILKEGLEELRIRSTWSVGPHHAPFSPKHCKSSNIGPQDAGQLLDPTTTGKITLWTNALQLDERGVNKSTFRMEVDDVEYIHTLADRLEVTSKVRTLRLKARVDLCFYVSYKQLQVKGWHLDLTDLARCPFRLESFEFEMVRVKSIAGTGMGYWTFCHGSFGNEIERVGRLWVGEEGVLTVQTSPGLEDWYEIVLFTFSSTKG</sequence>